<evidence type="ECO:0000313" key="5">
    <source>
        <dbReference type="Proteomes" id="UP001620626"/>
    </source>
</evidence>
<reference evidence="4 5" key="1">
    <citation type="submission" date="2024-10" db="EMBL/GenBank/DDBJ databases">
        <authorList>
            <person name="Kim D."/>
        </authorList>
    </citation>
    <scope>NUCLEOTIDE SEQUENCE [LARGE SCALE GENOMIC DNA]</scope>
    <source>
        <strain evidence="4">BH-2024</strain>
    </source>
</reference>
<feature type="compositionally biased region" description="Acidic residues" evidence="2">
    <location>
        <begin position="283"/>
        <end position="295"/>
    </location>
</feature>
<protein>
    <submittedName>
        <fullName evidence="4">Uncharacterized protein</fullName>
    </submittedName>
</protein>
<organism evidence="4 5">
    <name type="scientific">Heterodera trifolii</name>
    <dbReference type="NCBI Taxonomy" id="157864"/>
    <lineage>
        <taxon>Eukaryota</taxon>
        <taxon>Metazoa</taxon>
        <taxon>Ecdysozoa</taxon>
        <taxon>Nematoda</taxon>
        <taxon>Chromadorea</taxon>
        <taxon>Rhabditida</taxon>
        <taxon>Tylenchina</taxon>
        <taxon>Tylenchomorpha</taxon>
        <taxon>Tylenchoidea</taxon>
        <taxon>Heteroderidae</taxon>
        <taxon>Heteroderinae</taxon>
        <taxon>Heterodera</taxon>
    </lineage>
</organism>
<keyword evidence="3" id="KW-1133">Transmembrane helix</keyword>
<feature type="transmembrane region" description="Helical" evidence="3">
    <location>
        <begin position="416"/>
        <end position="437"/>
    </location>
</feature>
<feature type="compositionally biased region" description="Basic and acidic residues" evidence="2">
    <location>
        <begin position="162"/>
        <end position="182"/>
    </location>
</feature>
<comment type="caution">
    <text evidence="4">The sequence shown here is derived from an EMBL/GenBank/DDBJ whole genome shotgun (WGS) entry which is preliminary data.</text>
</comment>
<feature type="compositionally biased region" description="Acidic residues" evidence="2">
    <location>
        <begin position="364"/>
        <end position="377"/>
    </location>
</feature>
<sequence length="487" mass="54824">MADEPPNEDDKDKIIENLVEKFTELKRETGKKDDRIREKEKLIEWFVEEDTNRNELLEAQENEIKALKRDNEKKEDEFKKLKEHLQKAEEEAEEMRKLAQNAFVAGRNAAKKAADRWSVRGTSPTASSLSSRRSSFGSLSSVSRKSAEPSAKKAPTLGHFVSEMRRLFDERRDSGFDPRTFEELEQYNDNNNGQKLSLLDELGPYSNDKPGEELEQYSNDKPGEELEQYSNDKPGEELEQYSNDKPGEKLEQYSNDKPGEELEQYNDNNNGWVQQQQQWLSLFDEELDQSNDTDGDQQQQGEQKSLFEELGEMEQQQNSNDNNDSTTPNQTGVVEPPPVDDGAVVVDDGVGRQIEAVQQHLPAEEEQTFVDDEDNGDDGIHPPDPAPSAASVPEVVAVAERLPAAALPLRRCPRPVLLSLLLLLLLLVPFVLVPSVLHGTLVLRVPIPCRALWLRERVAVAPDGRSVLGVVGTGQVMWATDGIFFGF</sequence>
<dbReference type="Proteomes" id="UP001620626">
    <property type="component" value="Unassembled WGS sequence"/>
</dbReference>
<keyword evidence="3" id="KW-0812">Transmembrane</keyword>
<proteinExistence type="predicted"/>
<gene>
    <name evidence="4" type="ORF">niasHT_032996</name>
</gene>
<feature type="compositionally biased region" description="Low complexity" evidence="2">
    <location>
        <begin position="127"/>
        <end position="144"/>
    </location>
</feature>
<feature type="region of interest" description="Disordered" evidence="2">
    <location>
        <begin position="111"/>
        <end position="345"/>
    </location>
</feature>
<feature type="compositionally biased region" description="Low complexity" evidence="2">
    <location>
        <begin position="315"/>
        <end position="345"/>
    </location>
</feature>
<evidence type="ECO:0000256" key="1">
    <source>
        <dbReference type="SAM" id="Coils"/>
    </source>
</evidence>
<keyword evidence="5" id="KW-1185">Reference proteome</keyword>
<keyword evidence="1" id="KW-0175">Coiled coil</keyword>
<dbReference type="EMBL" id="JBICBT010001213">
    <property type="protein sequence ID" value="KAL3078119.1"/>
    <property type="molecule type" value="Genomic_DNA"/>
</dbReference>
<evidence type="ECO:0000256" key="2">
    <source>
        <dbReference type="SAM" id="MobiDB-lite"/>
    </source>
</evidence>
<accession>A0ABD2ICX1</accession>
<name>A0ABD2ICX1_9BILA</name>
<evidence type="ECO:0000256" key="3">
    <source>
        <dbReference type="SAM" id="Phobius"/>
    </source>
</evidence>
<feature type="region of interest" description="Disordered" evidence="2">
    <location>
        <begin position="360"/>
        <end position="391"/>
    </location>
</feature>
<keyword evidence="3" id="KW-0472">Membrane</keyword>
<feature type="coiled-coil region" evidence="1">
    <location>
        <begin position="57"/>
        <end position="105"/>
    </location>
</feature>
<evidence type="ECO:0000313" key="4">
    <source>
        <dbReference type="EMBL" id="KAL3078119.1"/>
    </source>
</evidence>
<dbReference type="AlphaFoldDB" id="A0ABD2ICX1"/>